<evidence type="ECO:0000313" key="1">
    <source>
        <dbReference type="EMBL" id="QQZ50224.1"/>
    </source>
</evidence>
<sequence>MLGAARADLAGARVRGLRMTAKVGGLNWTRRGGDRVAASLATRVSAEALTTDKLVLTRLTGALWGSAVLAAKGGDLALAGTVATNGDWSGLGAATAGDAPEIAALKRAARSFDAQTRGLSVTAGRAG</sequence>
<protein>
    <submittedName>
        <fullName evidence="1">Uncharacterized protein</fullName>
    </submittedName>
</protein>
<accession>A0A974S8B9</accession>
<gene>
    <name evidence="1" type="ORF">JKL49_00245</name>
</gene>
<dbReference type="EMBL" id="CP068570">
    <property type="protein sequence ID" value="QQZ50224.1"/>
    <property type="molecule type" value="Genomic_DNA"/>
</dbReference>
<organism evidence="1">
    <name type="scientific">Phenylobacterium glaciei</name>
    <dbReference type="NCBI Taxonomy" id="2803784"/>
    <lineage>
        <taxon>Bacteria</taxon>
        <taxon>Pseudomonadati</taxon>
        <taxon>Pseudomonadota</taxon>
        <taxon>Alphaproteobacteria</taxon>
        <taxon>Caulobacterales</taxon>
        <taxon>Caulobacteraceae</taxon>
        <taxon>Phenylobacterium</taxon>
    </lineage>
</organism>
<name>A0A974S8B9_9CAUL</name>
<reference evidence="1" key="1">
    <citation type="submission" date="2021-01" db="EMBL/GenBank/DDBJ databases">
        <title>Genome sequence of Phenylobacterium sp. 20VBR1 isolated from a valley glaceir, Ny-Alesund, Svalbard.</title>
        <authorList>
            <person name="Thomas F.A."/>
            <person name="Krishnan K.P."/>
            <person name="Sinha R.K."/>
        </authorList>
    </citation>
    <scope>NUCLEOTIDE SEQUENCE</scope>
    <source>
        <strain evidence="1">20VBR1</strain>
    </source>
</reference>
<proteinExistence type="predicted"/>
<dbReference type="AlphaFoldDB" id="A0A974S8B9"/>